<comment type="function">
    <text evidence="5">Long-chain fatty alcohol oxidase involved in the omega-oxidation pathway of lipid degradation.</text>
</comment>
<dbReference type="OrthoDB" id="269227at2759"/>
<proteinExistence type="inferred from homology"/>
<dbReference type="EC" id="1.1.3.20" evidence="5"/>
<evidence type="ECO:0000259" key="8">
    <source>
        <dbReference type="Pfam" id="PF00890"/>
    </source>
</evidence>
<evidence type="ECO:0000256" key="5">
    <source>
        <dbReference type="PIRNR" id="PIRNR028937"/>
    </source>
</evidence>
<feature type="domain" description="Glucose-methanol-choline oxidoreductase N-terminal" evidence="7">
    <location>
        <begin position="288"/>
        <end position="509"/>
    </location>
</feature>
<dbReference type="InterPro" id="IPR036188">
    <property type="entry name" value="FAD/NAD-bd_sf"/>
</dbReference>
<keyword evidence="9" id="KW-1185">Reference proteome</keyword>
<dbReference type="KEGG" id="dzi:111307144"/>
<dbReference type="GO" id="GO:0016020">
    <property type="term" value="C:membrane"/>
    <property type="evidence" value="ECO:0007669"/>
    <property type="project" value="UniProtKB-SubCell"/>
</dbReference>
<dbReference type="InterPro" id="IPR003953">
    <property type="entry name" value="FAD-dep_OxRdtase_2_FAD-bd"/>
</dbReference>
<reference evidence="10" key="1">
    <citation type="submission" date="2025-08" db="UniProtKB">
        <authorList>
            <consortium name="RefSeq"/>
        </authorList>
    </citation>
    <scope>IDENTIFICATION</scope>
    <source>
        <tissue evidence="10">Fruit stalk</tissue>
    </source>
</reference>
<evidence type="ECO:0000256" key="3">
    <source>
        <dbReference type="ARBA" id="ARBA00022827"/>
    </source>
</evidence>
<dbReference type="RefSeq" id="XP_022760899.1">
    <property type="nucleotide sequence ID" value="XM_022905164.1"/>
</dbReference>
<feature type="binding site" evidence="6">
    <location>
        <begin position="241"/>
        <end position="256"/>
    </location>
    <ligand>
        <name>FAD</name>
        <dbReference type="ChEBI" id="CHEBI:57692"/>
    </ligand>
</feature>
<dbReference type="Proteomes" id="UP000515121">
    <property type="component" value="Unplaced"/>
</dbReference>
<keyword evidence="4 5" id="KW-0560">Oxidoreductase</keyword>
<evidence type="ECO:0000256" key="6">
    <source>
        <dbReference type="PIRSR" id="PIRSR028937-2"/>
    </source>
</evidence>
<dbReference type="SUPFAM" id="SSF51905">
    <property type="entry name" value="FAD/NAD(P)-binding domain"/>
    <property type="match status" value="1"/>
</dbReference>
<keyword evidence="2" id="KW-0285">Flavoprotein</keyword>
<accession>A0A6P6A7J9</accession>
<keyword evidence="5" id="KW-0472">Membrane</keyword>
<dbReference type="GeneID" id="111307144"/>
<dbReference type="Gene3D" id="3.50.50.60">
    <property type="entry name" value="FAD/NAD(P)-binding domain"/>
    <property type="match status" value="1"/>
</dbReference>
<dbReference type="InterPro" id="IPR012400">
    <property type="entry name" value="Long_Oxdase"/>
</dbReference>
<feature type="domain" description="FAD-dependent oxidoreductase 2 FAD-binding" evidence="8">
    <location>
        <begin position="242"/>
        <end position="278"/>
    </location>
</feature>
<organism evidence="9 10">
    <name type="scientific">Durio zibethinus</name>
    <name type="common">Durian</name>
    <dbReference type="NCBI Taxonomy" id="66656"/>
    <lineage>
        <taxon>Eukaryota</taxon>
        <taxon>Viridiplantae</taxon>
        <taxon>Streptophyta</taxon>
        <taxon>Embryophyta</taxon>
        <taxon>Tracheophyta</taxon>
        <taxon>Spermatophyta</taxon>
        <taxon>Magnoliopsida</taxon>
        <taxon>eudicotyledons</taxon>
        <taxon>Gunneridae</taxon>
        <taxon>Pentapetalae</taxon>
        <taxon>rosids</taxon>
        <taxon>malvids</taxon>
        <taxon>Malvales</taxon>
        <taxon>Malvaceae</taxon>
        <taxon>Helicteroideae</taxon>
        <taxon>Durio</taxon>
    </lineage>
</organism>
<evidence type="ECO:0000256" key="4">
    <source>
        <dbReference type="ARBA" id="ARBA00023002"/>
    </source>
</evidence>
<gene>
    <name evidence="10" type="primary">LOC111307144</name>
</gene>
<dbReference type="GO" id="GO:0046577">
    <property type="term" value="F:long-chain-alcohol oxidase activity"/>
    <property type="evidence" value="ECO:0007669"/>
    <property type="project" value="UniProtKB-EC"/>
</dbReference>
<evidence type="ECO:0000256" key="1">
    <source>
        <dbReference type="ARBA" id="ARBA00010790"/>
    </source>
</evidence>
<dbReference type="PANTHER" id="PTHR46056:SF10">
    <property type="entry name" value="LONG-CHAIN-ALCOHOL OXIDASE FAO3"/>
    <property type="match status" value="1"/>
</dbReference>
<name>A0A6P6A7J9_DURZI</name>
<dbReference type="Pfam" id="PF00890">
    <property type="entry name" value="FAD_binding_2"/>
    <property type="match status" value="1"/>
</dbReference>
<evidence type="ECO:0000256" key="2">
    <source>
        <dbReference type="ARBA" id="ARBA00022630"/>
    </source>
</evidence>
<dbReference type="Pfam" id="PF00732">
    <property type="entry name" value="GMC_oxred_N"/>
    <property type="match status" value="1"/>
</dbReference>
<comment type="subcellular location">
    <subcellularLocation>
        <location evidence="5">Membrane</location>
    </subcellularLocation>
</comment>
<dbReference type="InterPro" id="IPR000172">
    <property type="entry name" value="GMC_OxRdtase_N"/>
</dbReference>
<dbReference type="GO" id="GO:0050660">
    <property type="term" value="F:flavin adenine dinucleotide binding"/>
    <property type="evidence" value="ECO:0007669"/>
    <property type="project" value="InterPro"/>
</dbReference>
<dbReference type="PANTHER" id="PTHR46056">
    <property type="entry name" value="LONG-CHAIN-ALCOHOL OXIDASE"/>
    <property type="match status" value="1"/>
</dbReference>
<evidence type="ECO:0000259" key="7">
    <source>
        <dbReference type="Pfam" id="PF00732"/>
    </source>
</evidence>
<sequence length="648" mass="70686">MGGKCQQQPLLNGEIREGGKRKYSHGFSSAEIKTLASVAEAVFPSLSPNSDFEGKENQPSKAVQAFLEASASESPIPDEAAELLLKRSFIECAMLVRVVLLLLSTRVGTLLLCGSLCLGDKWPYVNCFSCLTLESREKVLQSWFKHRLFTPIRIAFIYLKVACLYVFFSRVGENGDNPAWEAIGYNVDNVENLSQVTKARPLKKGMIETMHEKDLTLPQSLSQKGLQVIEDTKKKAYKIKCDAVIVGSGCGGGVAAAMLASSGLKVVVVEKGRYFSSTDYSPFEGPSMAELYESGGILPSIDAQMLLLAGSTVGGGSAVNWSACIKTPKSILKEWAEDCQIPLFGSPEYLSAMDTVCKRIGVTEDCKEEGFQNQVLRKGCENIGLEVEKVPRNSSESHYCGSCGFGCRRGDKKGTDRTWLVDAVNNDAVILTECKAERFILEKTKIGSTRKMKCLGVIAKTSNQNITKKLHIEAKVTISACGALLTPLIMHSSGLNNRNIGRNLHLHPVLMAWGYFPDSDSEFKGKAHEGGIITSVHKVVATDNKVQAIIETPSVGPAQYAALCPWESGLDMKRRMLKFSRTAHMITIIRDQGSGKVHTGGRVTYKFDALDRQNILAGLRQSLRILVAAGAVEVGTHRSDGQRIRCKG</sequence>
<comment type="similarity">
    <text evidence="1 5">Belongs to the GMC oxidoreductase family.</text>
</comment>
<dbReference type="AlphaFoldDB" id="A0A6P6A7J9"/>
<protein>
    <recommendedName>
        <fullName evidence="5">Long-chain-alcohol oxidase</fullName>
        <ecNumber evidence="5">1.1.3.20</ecNumber>
    </recommendedName>
</protein>
<keyword evidence="3 6" id="KW-0274">FAD</keyword>
<comment type="catalytic activity">
    <reaction evidence="5">
        <text>a long-chain primary fatty alcohol + O2 = a long-chain fatty aldehyde + H2O2</text>
        <dbReference type="Rhea" id="RHEA:22756"/>
        <dbReference type="ChEBI" id="CHEBI:15379"/>
        <dbReference type="ChEBI" id="CHEBI:16240"/>
        <dbReference type="ChEBI" id="CHEBI:17176"/>
        <dbReference type="ChEBI" id="CHEBI:77396"/>
        <dbReference type="EC" id="1.1.3.20"/>
    </reaction>
</comment>
<evidence type="ECO:0000313" key="9">
    <source>
        <dbReference type="Proteomes" id="UP000515121"/>
    </source>
</evidence>
<evidence type="ECO:0000313" key="10">
    <source>
        <dbReference type="RefSeq" id="XP_022760899.1"/>
    </source>
</evidence>
<dbReference type="PIRSF" id="PIRSF028937">
    <property type="entry name" value="Lg_Ch_AO"/>
    <property type="match status" value="1"/>
</dbReference>